<organism evidence="1 2">
    <name type="scientific">Enterobacter cloacae</name>
    <dbReference type="NCBI Taxonomy" id="550"/>
    <lineage>
        <taxon>Bacteria</taxon>
        <taxon>Pseudomonadati</taxon>
        <taxon>Pseudomonadota</taxon>
        <taxon>Gammaproteobacteria</taxon>
        <taxon>Enterobacterales</taxon>
        <taxon>Enterobacteriaceae</taxon>
        <taxon>Enterobacter</taxon>
        <taxon>Enterobacter cloacae complex</taxon>
    </lineage>
</organism>
<reference evidence="1 2" key="1">
    <citation type="submission" date="2019-12" db="EMBL/GenBank/DDBJ databases">
        <title>complete genome sequences of Enterobacter cloacae str. WP5-S18-CRE-02 isolated from wastewater treatment plant effluent.</title>
        <authorList>
            <person name="Sekizuka T."/>
            <person name="Itokawa K."/>
            <person name="Yatsu K."/>
            <person name="Inamine Y."/>
            <person name="Kuroda M."/>
        </authorList>
    </citation>
    <scope>NUCLEOTIDE SEQUENCE [LARGE SCALE GENOMIC DNA]</scope>
    <source>
        <strain evidence="1 2">WP5-S18-CRE-02</strain>
    </source>
</reference>
<evidence type="ECO:0000313" key="2">
    <source>
        <dbReference type="Proteomes" id="UP000515488"/>
    </source>
</evidence>
<protein>
    <submittedName>
        <fullName evidence="1">Uncharacterized protein</fullName>
    </submittedName>
</protein>
<sequence>MKIIKHWLVKLYQHSQQSSFMTITSNGDSVGSGVLKKLIGEGYSKEKVTLPHRGGFIELLTDPYDTELTAFRADVVDIIVCTPVYEDEDEAKAYSEEVEGRYNYDTFKAASKPLIQWLNENSNPHASVIVDCTSAELLTGEIAVNTKEFLKG</sequence>
<proteinExistence type="predicted"/>
<dbReference type="Proteomes" id="UP000515488">
    <property type="component" value="Chromosome"/>
</dbReference>
<dbReference type="AlphaFoldDB" id="A0A6S5JWU6"/>
<evidence type="ECO:0000313" key="1">
    <source>
        <dbReference type="EMBL" id="BBS32858.1"/>
    </source>
</evidence>
<dbReference type="RefSeq" id="WP_182945081.1">
    <property type="nucleotide sequence ID" value="NZ_AP022126.1"/>
</dbReference>
<accession>A0A6S5JWU6</accession>
<dbReference type="EMBL" id="AP022126">
    <property type="protein sequence ID" value="BBS32858.1"/>
    <property type="molecule type" value="Genomic_DNA"/>
</dbReference>
<gene>
    <name evidence="1" type="ORF">WP5S18C02_30640</name>
</gene>
<name>A0A6S5JWU6_ENTCL</name>